<sequence length="111" mass="12623">MERPVLEESVGRKYPVIGGLFSVISFRNTTFDSDLMPPHLSHDLKPEVMQIFSLNITILKGKRAFRTPNNGESKDLTKVILCISVKFGIICLNSINQKHLQFETQRNVCEC</sequence>
<keyword evidence="2" id="KW-1185">Reference proteome</keyword>
<evidence type="ECO:0000313" key="2">
    <source>
        <dbReference type="Proteomes" id="UP000324222"/>
    </source>
</evidence>
<organism evidence="1 2">
    <name type="scientific">Portunus trituberculatus</name>
    <name type="common">Swimming crab</name>
    <name type="synonym">Neptunus trituberculatus</name>
    <dbReference type="NCBI Taxonomy" id="210409"/>
    <lineage>
        <taxon>Eukaryota</taxon>
        <taxon>Metazoa</taxon>
        <taxon>Ecdysozoa</taxon>
        <taxon>Arthropoda</taxon>
        <taxon>Crustacea</taxon>
        <taxon>Multicrustacea</taxon>
        <taxon>Malacostraca</taxon>
        <taxon>Eumalacostraca</taxon>
        <taxon>Eucarida</taxon>
        <taxon>Decapoda</taxon>
        <taxon>Pleocyemata</taxon>
        <taxon>Brachyura</taxon>
        <taxon>Eubrachyura</taxon>
        <taxon>Portunoidea</taxon>
        <taxon>Portunidae</taxon>
        <taxon>Portuninae</taxon>
        <taxon>Portunus</taxon>
    </lineage>
</organism>
<protein>
    <submittedName>
        <fullName evidence="1">Uncharacterized protein</fullName>
    </submittedName>
</protein>
<accession>A0A5B7J796</accession>
<gene>
    <name evidence="1" type="ORF">E2C01_084828</name>
</gene>
<name>A0A5B7J796_PORTR</name>
<dbReference type="EMBL" id="VSRR010082450">
    <property type="protein sequence ID" value="MPC89866.1"/>
    <property type="molecule type" value="Genomic_DNA"/>
</dbReference>
<dbReference type="Proteomes" id="UP000324222">
    <property type="component" value="Unassembled WGS sequence"/>
</dbReference>
<comment type="caution">
    <text evidence="1">The sequence shown here is derived from an EMBL/GenBank/DDBJ whole genome shotgun (WGS) entry which is preliminary data.</text>
</comment>
<dbReference type="AlphaFoldDB" id="A0A5B7J796"/>
<reference evidence="1 2" key="1">
    <citation type="submission" date="2019-05" db="EMBL/GenBank/DDBJ databases">
        <title>Another draft genome of Portunus trituberculatus and its Hox gene families provides insights of decapod evolution.</title>
        <authorList>
            <person name="Jeong J.-H."/>
            <person name="Song I."/>
            <person name="Kim S."/>
            <person name="Choi T."/>
            <person name="Kim D."/>
            <person name="Ryu S."/>
            <person name="Kim W."/>
        </authorList>
    </citation>
    <scope>NUCLEOTIDE SEQUENCE [LARGE SCALE GENOMIC DNA]</scope>
    <source>
        <tissue evidence="1">Muscle</tissue>
    </source>
</reference>
<proteinExistence type="predicted"/>
<evidence type="ECO:0000313" key="1">
    <source>
        <dbReference type="EMBL" id="MPC89866.1"/>
    </source>
</evidence>